<protein>
    <submittedName>
        <fullName evidence="1">Uncharacterized protein</fullName>
    </submittedName>
</protein>
<sequence length="318" mass="35751">MPSLSTPRNDMLDQRQLETGVTLNLFEASLDEGTIRQKNTPTDQIQRMVITDRNPTSPYKIQVLLRTCIHGTMDIQTKQPASLIIVDYSIMITKEGARFSTVDTSFEFSEYLTPAEQAEAAGSFSRGTCPSVIAYAPFEEPVRFNYMASEESKKTQLEVKLSPEVAGVKPGEVSFGQERESTYSRRYFDQGLGGRNFDQNGCAYRVWWNLIQNKKDNAGVPPKFRVAILLQRTGTGKFQAKFGFAARGGFGYRLEELTNRWLRRTAVDDPIIFDPSADPIGSDLDGMKIDQQELRKLKVGSELANLGRVWGLNQLQKP</sequence>
<dbReference type="RefSeq" id="XP_014548871.1">
    <property type="nucleotide sequence ID" value="XM_014693385.1"/>
</dbReference>
<dbReference type="Proteomes" id="UP000510686">
    <property type="component" value="Chromosome 1"/>
</dbReference>
<dbReference type="EMBL" id="CP058932">
    <property type="protein sequence ID" value="QLI65504.1"/>
    <property type="molecule type" value="Genomic_DNA"/>
</dbReference>
<dbReference type="AlphaFoldDB" id="A0A7D5YTN7"/>
<dbReference type="GeneID" id="26238315"/>
<name>A0A7D5YTN7_9HYPO</name>
<gene>
    <name evidence="1" type="ORF">G6M90_00g016590</name>
</gene>
<dbReference type="KEGG" id="mbrn:26238315"/>
<dbReference type="OrthoDB" id="5030973at2759"/>
<organism evidence="1 2">
    <name type="scientific">Metarhizium brunneum</name>
    <dbReference type="NCBI Taxonomy" id="500148"/>
    <lineage>
        <taxon>Eukaryota</taxon>
        <taxon>Fungi</taxon>
        <taxon>Dikarya</taxon>
        <taxon>Ascomycota</taxon>
        <taxon>Pezizomycotina</taxon>
        <taxon>Sordariomycetes</taxon>
        <taxon>Hypocreomycetidae</taxon>
        <taxon>Hypocreales</taxon>
        <taxon>Clavicipitaceae</taxon>
        <taxon>Metarhizium</taxon>
    </lineage>
</organism>
<accession>A0A7D5YTN7</accession>
<reference evidence="1 2" key="1">
    <citation type="submission" date="2020-07" db="EMBL/GenBank/DDBJ databases">
        <title>Telomere length de novo assembly of all 7 chromosomes of the fungus, Metarhizium brunneum, using a novel assembly pipeline.</title>
        <authorList>
            <person name="Saud z."/>
            <person name="Kortsinoglou A."/>
            <person name="Kouvelis V.N."/>
            <person name="Butt T.M."/>
        </authorList>
    </citation>
    <scope>NUCLEOTIDE SEQUENCE [LARGE SCALE GENOMIC DNA]</scope>
    <source>
        <strain evidence="1 2">4556</strain>
    </source>
</reference>
<keyword evidence="2" id="KW-1185">Reference proteome</keyword>
<evidence type="ECO:0000313" key="2">
    <source>
        <dbReference type="Proteomes" id="UP000510686"/>
    </source>
</evidence>
<proteinExistence type="predicted"/>
<evidence type="ECO:0000313" key="1">
    <source>
        <dbReference type="EMBL" id="QLI65504.1"/>
    </source>
</evidence>